<dbReference type="EMBL" id="CAADRM010000020">
    <property type="protein sequence ID" value="VFU11837.1"/>
    <property type="molecule type" value="Genomic_DNA"/>
</dbReference>
<reference evidence="1" key="1">
    <citation type="submission" date="2019-03" db="EMBL/GenBank/DDBJ databases">
        <authorList>
            <person name="Hao L."/>
        </authorList>
    </citation>
    <scope>NUCLEOTIDE SEQUENCE</scope>
</reference>
<evidence type="ECO:0000313" key="1">
    <source>
        <dbReference type="EMBL" id="VFU11837.1"/>
    </source>
</evidence>
<accession>A0A485LUU7</accession>
<name>A0A485LUU7_9ZZZZ</name>
<protein>
    <submittedName>
        <fullName evidence="1">Uncharacterized protein</fullName>
    </submittedName>
</protein>
<organism evidence="1">
    <name type="scientific">anaerobic digester metagenome</name>
    <dbReference type="NCBI Taxonomy" id="1263854"/>
    <lineage>
        <taxon>unclassified sequences</taxon>
        <taxon>metagenomes</taxon>
        <taxon>ecological metagenomes</taxon>
    </lineage>
</organism>
<proteinExistence type="predicted"/>
<gene>
    <name evidence="1" type="ORF">SCFA_1160009</name>
</gene>
<sequence length="118" mass="13943">MEIMGLTPPQEITINRLFQSFCMENGEEQLTPFFEKVDRILYRNDLLFSLDRISECIDYLDKKRHLIFKDVMESHPQKMKDVVSSFHAMILELAKERGRVVLTKDDAVFRCFSPRRGV</sequence>
<dbReference type="AlphaFoldDB" id="A0A485LUU7"/>